<dbReference type="PANTHER" id="PTHR11707">
    <property type="entry name" value="L-ASPARAGINASE"/>
    <property type="match status" value="1"/>
</dbReference>
<dbReference type="SUPFAM" id="SSF53774">
    <property type="entry name" value="Glutaminase/Asparaginase"/>
    <property type="match status" value="1"/>
</dbReference>
<feature type="active site" evidence="5">
    <location>
        <position position="90"/>
    </location>
</feature>
<dbReference type="SMART" id="SM00870">
    <property type="entry name" value="Asparaginase"/>
    <property type="match status" value="1"/>
</dbReference>
<evidence type="ECO:0000256" key="4">
    <source>
        <dbReference type="PROSITE-ProRule" id="PRU10099"/>
    </source>
</evidence>
<organism evidence="8 9">
    <name type="scientific">Paraglaciecola algarum</name>
    <dbReference type="NCBI Taxonomy" id="3050085"/>
    <lineage>
        <taxon>Bacteria</taxon>
        <taxon>Pseudomonadati</taxon>
        <taxon>Pseudomonadota</taxon>
        <taxon>Gammaproteobacteria</taxon>
        <taxon>Alteromonadales</taxon>
        <taxon>Alteromonadaceae</taxon>
        <taxon>Paraglaciecola</taxon>
    </lineage>
</organism>
<dbReference type="InterPro" id="IPR037152">
    <property type="entry name" value="L-asparaginase_N_sf"/>
</dbReference>
<reference evidence="8 9" key="1">
    <citation type="submission" date="2022-01" db="EMBL/GenBank/DDBJ databases">
        <title>Paraglaciecola sp. G1-23.</title>
        <authorList>
            <person name="Jin M.S."/>
            <person name="Han D.M."/>
            <person name="Kim H.M."/>
            <person name="Jeon C.O."/>
        </authorList>
    </citation>
    <scope>NUCLEOTIDE SEQUENCE [LARGE SCALE GENOMIC DNA]</scope>
    <source>
        <strain evidence="8 9">G1-23</strain>
    </source>
</reference>
<comment type="caution">
    <text evidence="8">The sequence shown here is derived from an EMBL/GenBank/DDBJ whole genome shotgun (WGS) entry which is preliminary data.</text>
</comment>
<dbReference type="InterPro" id="IPR027473">
    <property type="entry name" value="L-asparaginase_C"/>
</dbReference>
<dbReference type="PROSITE" id="PS00144">
    <property type="entry name" value="ASN_GLN_ASE_1"/>
    <property type="match status" value="1"/>
</dbReference>
<dbReference type="InterPro" id="IPR027474">
    <property type="entry name" value="L-asparaginase_N"/>
</dbReference>
<dbReference type="InterPro" id="IPR041725">
    <property type="entry name" value="L-asparaginase_I"/>
</dbReference>
<comment type="similarity">
    <text evidence="1">Belongs to the asparaginase 1 family.</text>
</comment>
<proteinExistence type="inferred from homology"/>
<dbReference type="Proteomes" id="UP001521137">
    <property type="component" value="Unassembled WGS sequence"/>
</dbReference>
<dbReference type="CDD" id="cd08963">
    <property type="entry name" value="L-asparaginase_I"/>
    <property type="match status" value="1"/>
</dbReference>
<dbReference type="PANTHER" id="PTHR11707:SF28">
    <property type="entry name" value="60 KDA LYSOPHOSPHOLIPASE"/>
    <property type="match status" value="1"/>
</dbReference>
<dbReference type="InterPro" id="IPR020827">
    <property type="entry name" value="Asparaginase/glutaminase_AS1"/>
</dbReference>
<dbReference type="NCBIfam" id="NF006998">
    <property type="entry name" value="PRK09461.1"/>
    <property type="match status" value="1"/>
</dbReference>
<feature type="domain" description="L-asparaginase N-terminal" evidence="6">
    <location>
        <begin position="4"/>
        <end position="190"/>
    </location>
</feature>
<dbReference type="Pfam" id="PF17763">
    <property type="entry name" value="Asparaginase_C"/>
    <property type="match status" value="1"/>
</dbReference>
<dbReference type="NCBIfam" id="TIGR00519">
    <property type="entry name" value="asnASE_I"/>
    <property type="match status" value="1"/>
</dbReference>
<dbReference type="RefSeq" id="WP_235313750.1">
    <property type="nucleotide sequence ID" value="NZ_JAKGAS010000009.1"/>
</dbReference>
<sequence>MKKHIYVAYTGGTIGMRPSPQGFVPAAKFLSETLANMPEFHRSEMPDFTIHEYEPLIDSSDMSPADWQLIADDIQQNYHDYDGFIILHGTDTMAYTASALSFMLEDLGKPVIVTGSQIPLAQLRSDGQANLLNALFIAANYPIAEVTLFFNNQLFRGNRSRKLDADGFNAFDSPNYPALLEAGINIEVKIDKKQLGVDDKKQLKVSRVTSQPIGIVTLYPGIAPEVIKNTLQQPVKALILLSFGVGNAPQNKALLEQLAFANDNQIIVLNCTQCVRGKVNMSGYANGNILKEVGVISGNDITPEAALAKLHYLLSKDLPIAKIKRLLVTNLRGELSQ</sequence>
<gene>
    <name evidence="8" type="primary">ansA</name>
    <name evidence="8" type="ORF">L0668_16110</name>
</gene>
<protein>
    <recommendedName>
        <fullName evidence="2">asparaginase</fullName>
        <ecNumber evidence="2">3.5.1.1</ecNumber>
    </recommendedName>
</protein>
<evidence type="ECO:0000259" key="6">
    <source>
        <dbReference type="Pfam" id="PF00710"/>
    </source>
</evidence>
<feature type="active site" evidence="4">
    <location>
        <position position="13"/>
    </location>
</feature>
<dbReference type="InterPro" id="IPR006034">
    <property type="entry name" value="Asparaginase/glutaminase-like"/>
</dbReference>
<dbReference type="PROSITE" id="PS51732">
    <property type="entry name" value="ASN_GLN_ASE_3"/>
    <property type="match status" value="1"/>
</dbReference>
<evidence type="ECO:0000259" key="7">
    <source>
        <dbReference type="Pfam" id="PF17763"/>
    </source>
</evidence>
<dbReference type="SFLD" id="SFLDS00057">
    <property type="entry name" value="Glutaminase/Asparaginase"/>
    <property type="match status" value="1"/>
</dbReference>
<evidence type="ECO:0000256" key="2">
    <source>
        <dbReference type="ARBA" id="ARBA00012920"/>
    </source>
</evidence>
<dbReference type="InterPro" id="IPR006033">
    <property type="entry name" value="AsnA_fam"/>
</dbReference>
<accession>A0ABS9D9J2</accession>
<evidence type="ECO:0000256" key="1">
    <source>
        <dbReference type="ARBA" id="ARBA00010518"/>
    </source>
</evidence>
<dbReference type="InterPro" id="IPR027475">
    <property type="entry name" value="Asparaginase/glutaminase_AS2"/>
</dbReference>
<dbReference type="PRINTS" id="PR00139">
    <property type="entry name" value="ASNGLNASE"/>
</dbReference>
<evidence type="ECO:0000256" key="5">
    <source>
        <dbReference type="PROSITE-ProRule" id="PRU10100"/>
    </source>
</evidence>
<dbReference type="Gene3D" id="3.40.50.40">
    <property type="match status" value="1"/>
</dbReference>
<dbReference type="Pfam" id="PF00710">
    <property type="entry name" value="Asparaginase"/>
    <property type="match status" value="1"/>
</dbReference>
<dbReference type="InterPro" id="IPR036152">
    <property type="entry name" value="Asp/glu_Ase-like_sf"/>
</dbReference>
<evidence type="ECO:0000313" key="9">
    <source>
        <dbReference type="Proteomes" id="UP001521137"/>
    </source>
</evidence>
<dbReference type="PIRSF" id="PIRSF500176">
    <property type="entry name" value="L_ASNase"/>
    <property type="match status" value="1"/>
</dbReference>
<dbReference type="EMBL" id="JAKGAS010000009">
    <property type="protein sequence ID" value="MCF2949647.1"/>
    <property type="molecule type" value="Genomic_DNA"/>
</dbReference>
<feature type="domain" description="Asparaginase/glutaminase C-terminal" evidence="7">
    <location>
        <begin position="213"/>
        <end position="326"/>
    </location>
</feature>
<keyword evidence="3" id="KW-0378">Hydrolase</keyword>
<evidence type="ECO:0000313" key="8">
    <source>
        <dbReference type="EMBL" id="MCF2949647.1"/>
    </source>
</evidence>
<evidence type="ECO:0000256" key="3">
    <source>
        <dbReference type="ARBA" id="ARBA00022801"/>
    </source>
</evidence>
<name>A0ABS9D9J2_9ALTE</name>
<dbReference type="Gene3D" id="3.40.50.1170">
    <property type="entry name" value="L-asparaginase, N-terminal domain"/>
    <property type="match status" value="1"/>
</dbReference>
<dbReference type="EC" id="3.5.1.1" evidence="2"/>
<dbReference type="PROSITE" id="PS00917">
    <property type="entry name" value="ASN_GLN_ASE_2"/>
    <property type="match status" value="1"/>
</dbReference>
<dbReference type="PIRSF" id="PIRSF001220">
    <property type="entry name" value="L-ASNase_gatD"/>
    <property type="match status" value="1"/>
</dbReference>
<dbReference type="InterPro" id="IPR040919">
    <property type="entry name" value="Asparaginase_C"/>
</dbReference>
<keyword evidence="9" id="KW-1185">Reference proteome</keyword>